<dbReference type="InterPro" id="IPR013216">
    <property type="entry name" value="Methyltransf_11"/>
</dbReference>
<dbReference type="GO" id="GO:0008757">
    <property type="term" value="F:S-adenosylmethionine-dependent methyltransferase activity"/>
    <property type="evidence" value="ECO:0007669"/>
    <property type="project" value="InterPro"/>
</dbReference>
<dbReference type="KEGG" id="lcre:Pla8534_24220"/>
<dbReference type="OrthoDB" id="210346at2"/>
<dbReference type="RefSeq" id="WP_145053203.1">
    <property type="nucleotide sequence ID" value="NZ_CP036433.1"/>
</dbReference>
<accession>A0A518DS23</accession>
<proteinExistence type="predicted"/>
<gene>
    <name evidence="2" type="ORF">Pla8534_24220</name>
</gene>
<feature type="domain" description="Methyltransferase type 11" evidence="1">
    <location>
        <begin position="91"/>
        <end position="150"/>
    </location>
</feature>
<dbReference type="InterPro" id="IPR029063">
    <property type="entry name" value="SAM-dependent_MTases_sf"/>
</dbReference>
<evidence type="ECO:0000313" key="2">
    <source>
        <dbReference type="EMBL" id="QDU94629.1"/>
    </source>
</evidence>
<dbReference type="Pfam" id="PF08241">
    <property type="entry name" value="Methyltransf_11"/>
    <property type="match status" value="1"/>
</dbReference>
<sequence length="293" mass="33190">MNHLFPPWLSSWREKMRNVIGAVALRTWRRNRLFPQKQASWKGKAGLEIGGPSALFSKRSYLPIYPVAGTMDNVNFAGQTVWEGEIAQGRTFLFDPQKQPGVQFLCEATELTPASGTYDFLLSSHTLEHVANPIKALREWLRVLKADGAMTIVLPHKERTFDHRRQVTTLQHLIEDAEADRGENDLSHLPEILALHDLARDPLAGNFEAFQKRSQQNPQLRCLHHHVFDTQAAVQLLDYVNLQIQQVETVPPHDIVVHGVKCDSPARNAPFLGPDAAWRKQSCFPSDRMQAGR</sequence>
<dbReference type="Proteomes" id="UP000317648">
    <property type="component" value="Chromosome"/>
</dbReference>
<dbReference type="AlphaFoldDB" id="A0A518DS23"/>
<dbReference type="EMBL" id="CP036433">
    <property type="protein sequence ID" value="QDU94629.1"/>
    <property type="molecule type" value="Genomic_DNA"/>
</dbReference>
<dbReference type="SUPFAM" id="SSF53335">
    <property type="entry name" value="S-adenosyl-L-methionine-dependent methyltransferases"/>
    <property type="match status" value="1"/>
</dbReference>
<evidence type="ECO:0000259" key="1">
    <source>
        <dbReference type="Pfam" id="PF08241"/>
    </source>
</evidence>
<keyword evidence="3" id="KW-1185">Reference proteome</keyword>
<protein>
    <recommendedName>
        <fullName evidence="1">Methyltransferase type 11 domain-containing protein</fullName>
    </recommendedName>
</protein>
<evidence type="ECO:0000313" key="3">
    <source>
        <dbReference type="Proteomes" id="UP000317648"/>
    </source>
</evidence>
<name>A0A518DS23_9BACT</name>
<dbReference type="Gene3D" id="3.40.50.150">
    <property type="entry name" value="Vaccinia Virus protein VP39"/>
    <property type="match status" value="1"/>
</dbReference>
<organism evidence="2 3">
    <name type="scientific">Lignipirellula cremea</name>
    <dbReference type="NCBI Taxonomy" id="2528010"/>
    <lineage>
        <taxon>Bacteria</taxon>
        <taxon>Pseudomonadati</taxon>
        <taxon>Planctomycetota</taxon>
        <taxon>Planctomycetia</taxon>
        <taxon>Pirellulales</taxon>
        <taxon>Pirellulaceae</taxon>
        <taxon>Lignipirellula</taxon>
    </lineage>
</organism>
<reference evidence="2 3" key="1">
    <citation type="submission" date="2019-02" db="EMBL/GenBank/DDBJ databases">
        <title>Deep-cultivation of Planctomycetes and their phenomic and genomic characterization uncovers novel biology.</title>
        <authorList>
            <person name="Wiegand S."/>
            <person name="Jogler M."/>
            <person name="Boedeker C."/>
            <person name="Pinto D."/>
            <person name="Vollmers J."/>
            <person name="Rivas-Marin E."/>
            <person name="Kohn T."/>
            <person name="Peeters S.H."/>
            <person name="Heuer A."/>
            <person name="Rast P."/>
            <person name="Oberbeckmann S."/>
            <person name="Bunk B."/>
            <person name="Jeske O."/>
            <person name="Meyerdierks A."/>
            <person name="Storesund J.E."/>
            <person name="Kallscheuer N."/>
            <person name="Luecker S."/>
            <person name="Lage O.M."/>
            <person name="Pohl T."/>
            <person name="Merkel B.J."/>
            <person name="Hornburger P."/>
            <person name="Mueller R.-W."/>
            <person name="Bruemmer F."/>
            <person name="Labrenz M."/>
            <person name="Spormann A.M."/>
            <person name="Op den Camp H."/>
            <person name="Overmann J."/>
            <person name="Amann R."/>
            <person name="Jetten M.S.M."/>
            <person name="Mascher T."/>
            <person name="Medema M.H."/>
            <person name="Devos D.P."/>
            <person name="Kaster A.-K."/>
            <person name="Ovreas L."/>
            <person name="Rohde M."/>
            <person name="Galperin M.Y."/>
            <person name="Jogler C."/>
        </authorList>
    </citation>
    <scope>NUCLEOTIDE SEQUENCE [LARGE SCALE GENOMIC DNA]</scope>
    <source>
        <strain evidence="2 3">Pla85_3_4</strain>
    </source>
</reference>